<evidence type="ECO:0000256" key="2">
    <source>
        <dbReference type="ARBA" id="ARBA00001730"/>
    </source>
</evidence>
<keyword evidence="10" id="KW-0511">Multifunctional enzyme</keyword>
<dbReference type="Gene3D" id="3.90.780.10">
    <property type="entry name" value="5'-Nucleotidase, C-terminal domain"/>
    <property type="match status" value="1"/>
</dbReference>
<dbReference type="Proteomes" id="UP001446205">
    <property type="component" value="Unassembled WGS sequence"/>
</dbReference>
<keyword evidence="15" id="KW-1185">Reference proteome</keyword>
<keyword evidence="6" id="KW-0479">Metal-binding</keyword>
<comment type="catalytic activity">
    <reaction evidence="2">
        <text>a nucleoside 2',3'-cyclic phosphate + H2O = a nucleoside 3'-phosphate + H(+)</text>
        <dbReference type="Rhea" id="RHEA:19621"/>
        <dbReference type="ChEBI" id="CHEBI:15377"/>
        <dbReference type="ChEBI" id="CHEBI:15378"/>
        <dbReference type="ChEBI" id="CHEBI:66949"/>
        <dbReference type="ChEBI" id="CHEBI:66954"/>
        <dbReference type="EC" id="3.1.4.16"/>
    </reaction>
</comment>
<dbReference type="InterPro" id="IPR036907">
    <property type="entry name" value="5'-Nucleotdase_C_sf"/>
</dbReference>
<gene>
    <name evidence="14" type="ORF">WOB96_11600</name>
</gene>
<evidence type="ECO:0000313" key="15">
    <source>
        <dbReference type="Proteomes" id="UP001446205"/>
    </source>
</evidence>
<dbReference type="Gene3D" id="3.60.21.10">
    <property type="match status" value="1"/>
</dbReference>
<evidence type="ECO:0000256" key="9">
    <source>
        <dbReference type="ARBA" id="ARBA00022801"/>
    </source>
</evidence>
<dbReference type="EMBL" id="JBBPCO010000011">
    <property type="protein sequence ID" value="MEK8090402.1"/>
    <property type="molecule type" value="Genomic_DNA"/>
</dbReference>
<comment type="subcellular location">
    <subcellularLocation>
        <location evidence="4">Cell envelope</location>
    </subcellularLocation>
</comment>
<proteinExistence type="inferred from homology"/>
<dbReference type="CDD" id="cd07410">
    <property type="entry name" value="MPP_CpdB_N"/>
    <property type="match status" value="1"/>
</dbReference>
<name>A0ABU9DC13_9PROT</name>
<evidence type="ECO:0000256" key="3">
    <source>
        <dbReference type="ARBA" id="ARBA00001968"/>
    </source>
</evidence>
<evidence type="ECO:0000256" key="5">
    <source>
        <dbReference type="ARBA" id="ARBA00006654"/>
    </source>
</evidence>
<feature type="domain" description="5'-Nucleotidase C-terminal" evidence="13">
    <location>
        <begin position="366"/>
        <end position="548"/>
    </location>
</feature>
<evidence type="ECO:0000256" key="4">
    <source>
        <dbReference type="ARBA" id="ARBA00004196"/>
    </source>
</evidence>
<evidence type="ECO:0000256" key="11">
    <source>
        <dbReference type="RuleBase" id="RU362119"/>
    </source>
</evidence>
<protein>
    <submittedName>
        <fullName evidence="14">Bifunctional 2',3'-cyclic-nucleotide 2'-phosphodiesterase/3'-nucleotidase</fullName>
    </submittedName>
</protein>
<keyword evidence="9 11" id="KW-0378">Hydrolase</keyword>
<sequence>MITGLGLGGYACASDSATSSTPVGKQVTVALMETTDLHSNILSYDYYKTAEDKSIGLERTATLIEQVRKENPNNLLLDNGDTIQGTALSDYQATVKPVSCGETLAQYKVMNYLKYDAGTIGNHEFNYGLPFLNQVTHNGTNCQGPEFPLVLANVYKTADKQPLFKPYVILERKFDGETLRIGVIGFTPPGIMQWDKKYLDGQVYVEGVKESAEKYIPEMRAKGADIVVALVHGGISTQPYTPTVENTTYYVAQVKGVDAIFSGHSHSFFPDGKNYANLPNVDNVKGTIFGVPTVMGGFWGNNLGLIRMTLEYTGQGWKVAKASSELKPIATKDASGTTSYVAPDPRIAELVKAEHEATIQYVNTPIGQSEYRIASFFAQVGDTAPIQLINDAQTDYVRTYIQQNLPQYQSLPVLSAVAPFKMNFRGTGYTDIPAGGVAIKNVADLYVYPNTLQAVKINGEALKAWLEGAAEQFNQIDPANAADQYLINTQFPSFNFDVIDGIKYQIDVSKPVGSRIANLSYNGTPVSPSQEFIVATNNYRASGGGGFAGLDGSQTVLESPDTNRDIIVQYIKKRGTLTRAQDGSDHNWSFVKINTAGRVLYESALGVQQAALDDGISNVSFIAAKPDNSAGIYSVNLGQ</sequence>
<dbReference type="InterPro" id="IPR029052">
    <property type="entry name" value="Metallo-depent_PP-like"/>
</dbReference>
<dbReference type="PROSITE" id="PS00786">
    <property type="entry name" value="5_NUCLEOTIDASE_2"/>
    <property type="match status" value="1"/>
</dbReference>
<evidence type="ECO:0000256" key="1">
    <source>
        <dbReference type="ARBA" id="ARBA00000527"/>
    </source>
</evidence>
<evidence type="ECO:0000259" key="12">
    <source>
        <dbReference type="Pfam" id="PF00149"/>
    </source>
</evidence>
<dbReference type="NCBIfam" id="NF006938">
    <property type="entry name" value="PRK09420.1"/>
    <property type="match status" value="1"/>
</dbReference>
<dbReference type="Pfam" id="PF00149">
    <property type="entry name" value="Metallophos"/>
    <property type="match status" value="1"/>
</dbReference>
<dbReference type="InterPro" id="IPR006146">
    <property type="entry name" value="5'-Nucleotdase_CS"/>
</dbReference>
<feature type="domain" description="Calcineurin-like phosphoesterase" evidence="12">
    <location>
        <begin position="34"/>
        <end position="267"/>
    </location>
</feature>
<dbReference type="InterPro" id="IPR006179">
    <property type="entry name" value="5_nucleotidase/apyrase"/>
</dbReference>
<evidence type="ECO:0000256" key="10">
    <source>
        <dbReference type="ARBA" id="ARBA00023268"/>
    </source>
</evidence>
<dbReference type="SUPFAM" id="SSF56300">
    <property type="entry name" value="Metallo-dependent phosphatases"/>
    <property type="match status" value="1"/>
</dbReference>
<evidence type="ECO:0000256" key="7">
    <source>
        <dbReference type="ARBA" id="ARBA00022729"/>
    </source>
</evidence>
<dbReference type="InterPro" id="IPR041827">
    <property type="entry name" value="CpdB_N"/>
</dbReference>
<dbReference type="InterPro" id="IPR004843">
    <property type="entry name" value="Calcineurin-like_PHP"/>
</dbReference>
<keyword evidence="7" id="KW-0732">Signal</keyword>
<dbReference type="PANTHER" id="PTHR11575">
    <property type="entry name" value="5'-NUCLEOTIDASE-RELATED"/>
    <property type="match status" value="1"/>
</dbReference>
<comment type="cofactor">
    <cofactor evidence="3">
        <name>a divalent metal cation</name>
        <dbReference type="ChEBI" id="CHEBI:60240"/>
    </cofactor>
</comment>
<evidence type="ECO:0000259" key="13">
    <source>
        <dbReference type="Pfam" id="PF02872"/>
    </source>
</evidence>
<dbReference type="PROSITE" id="PS00785">
    <property type="entry name" value="5_NUCLEOTIDASE_1"/>
    <property type="match status" value="1"/>
</dbReference>
<evidence type="ECO:0000256" key="6">
    <source>
        <dbReference type="ARBA" id="ARBA00022723"/>
    </source>
</evidence>
<dbReference type="SUPFAM" id="SSF55816">
    <property type="entry name" value="5'-nucleotidase (syn. UDP-sugar hydrolase), C-terminal domain"/>
    <property type="match status" value="1"/>
</dbReference>
<evidence type="ECO:0000313" key="14">
    <source>
        <dbReference type="EMBL" id="MEK8090402.1"/>
    </source>
</evidence>
<dbReference type="PRINTS" id="PR01607">
    <property type="entry name" value="APYRASEFAMLY"/>
</dbReference>
<dbReference type="InterPro" id="IPR008334">
    <property type="entry name" value="5'-Nucleotdase_C"/>
</dbReference>
<comment type="catalytic activity">
    <reaction evidence="1">
        <text>a ribonucleoside 3'-phosphate + H2O = a ribonucleoside + phosphate</text>
        <dbReference type="Rhea" id="RHEA:10144"/>
        <dbReference type="ChEBI" id="CHEBI:13197"/>
        <dbReference type="ChEBI" id="CHEBI:15377"/>
        <dbReference type="ChEBI" id="CHEBI:18254"/>
        <dbReference type="ChEBI" id="CHEBI:43474"/>
        <dbReference type="EC" id="3.1.3.6"/>
    </reaction>
</comment>
<comment type="similarity">
    <text evidence="5 11">Belongs to the 5'-nucleotidase family.</text>
</comment>
<evidence type="ECO:0000256" key="8">
    <source>
        <dbReference type="ARBA" id="ARBA00022741"/>
    </source>
</evidence>
<accession>A0ABU9DC13</accession>
<dbReference type="PANTHER" id="PTHR11575:SF6">
    <property type="entry name" value="2',3'-CYCLIC-NUCLEOTIDE 2'-PHOSPHODIESTERASE_3'-NUCLEOTIDASE"/>
    <property type="match status" value="1"/>
</dbReference>
<comment type="caution">
    <text evidence="14">The sequence shown here is derived from an EMBL/GenBank/DDBJ whole genome shotgun (WGS) entry which is preliminary data.</text>
</comment>
<dbReference type="Pfam" id="PF02872">
    <property type="entry name" value="5_nucleotid_C"/>
    <property type="match status" value="1"/>
</dbReference>
<keyword evidence="8 11" id="KW-0547">Nucleotide-binding</keyword>
<reference evidence="14 15" key="1">
    <citation type="submission" date="2024-04" db="EMBL/GenBank/DDBJ databases">
        <authorList>
            <person name="Abashina T."/>
            <person name="Shaikin A."/>
        </authorList>
    </citation>
    <scope>NUCLEOTIDE SEQUENCE [LARGE SCALE GENOMIC DNA]</scope>
    <source>
        <strain evidence="14 15">AAFK</strain>
    </source>
</reference>
<dbReference type="RefSeq" id="WP_341371457.1">
    <property type="nucleotide sequence ID" value="NZ_JBBPCO010000011.1"/>
</dbReference>
<organism evidence="14 15">
    <name type="scientific">Thermithiobacillus plumbiphilus</name>
    <dbReference type="NCBI Taxonomy" id="1729899"/>
    <lineage>
        <taxon>Bacteria</taxon>
        <taxon>Pseudomonadati</taxon>
        <taxon>Pseudomonadota</taxon>
        <taxon>Acidithiobacillia</taxon>
        <taxon>Acidithiobacillales</taxon>
        <taxon>Thermithiobacillaceae</taxon>
        <taxon>Thermithiobacillus</taxon>
    </lineage>
</organism>